<comment type="subcellular location">
    <subcellularLocation>
        <location evidence="1">Cell membrane</location>
        <topology evidence="1">Single-pass membrane protein</topology>
    </subcellularLocation>
</comment>
<keyword evidence="5" id="KW-1003">Cell membrane</keyword>
<evidence type="ECO:0000256" key="4">
    <source>
        <dbReference type="ARBA" id="ARBA00022448"/>
    </source>
</evidence>
<keyword evidence="4" id="KW-0813">Transport</keyword>
<dbReference type="PANTHER" id="PTHR33909">
    <property type="entry name" value="SEC TRANSLOCON ACCESSORY COMPLEX SUBUNIT YAJC"/>
    <property type="match status" value="1"/>
</dbReference>
<evidence type="ECO:0000256" key="6">
    <source>
        <dbReference type="ARBA" id="ARBA00022692"/>
    </source>
</evidence>
<keyword evidence="6 11" id="KW-0812">Transmembrane</keyword>
<evidence type="ECO:0000256" key="1">
    <source>
        <dbReference type="ARBA" id="ARBA00004162"/>
    </source>
</evidence>
<dbReference type="SMART" id="SM01323">
    <property type="entry name" value="YajC"/>
    <property type="match status" value="1"/>
</dbReference>
<evidence type="ECO:0000256" key="7">
    <source>
        <dbReference type="ARBA" id="ARBA00022927"/>
    </source>
</evidence>
<keyword evidence="13" id="KW-1185">Reference proteome</keyword>
<evidence type="ECO:0000256" key="9">
    <source>
        <dbReference type="ARBA" id="ARBA00023010"/>
    </source>
</evidence>
<accession>A0A517T795</accession>
<dbReference type="Pfam" id="PF02699">
    <property type="entry name" value="YajC"/>
    <property type="match status" value="1"/>
</dbReference>
<dbReference type="GO" id="GO:0005886">
    <property type="term" value="C:plasma membrane"/>
    <property type="evidence" value="ECO:0007669"/>
    <property type="project" value="UniProtKB-SubCell"/>
</dbReference>
<keyword evidence="8 11" id="KW-1133">Transmembrane helix</keyword>
<comment type="similarity">
    <text evidence="2">Belongs to the YajC family.</text>
</comment>
<dbReference type="NCBIfam" id="TIGR00739">
    <property type="entry name" value="yajC"/>
    <property type="match status" value="1"/>
</dbReference>
<dbReference type="GO" id="GO:0015031">
    <property type="term" value="P:protein transport"/>
    <property type="evidence" value="ECO:0007669"/>
    <property type="project" value="UniProtKB-KW"/>
</dbReference>
<evidence type="ECO:0000256" key="10">
    <source>
        <dbReference type="ARBA" id="ARBA00023136"/>
    </source>
</evidence>
<dbReference type="OrthoDB" id="9800132at2"/>
<protein>
    <recommendedName>
        <fullName evidence="3">Sec translocon accessory complex subunit YajC</fullName>
    </recommendedName>
</protein>
<dbReference type="PANTHER" id="PTHR33909:SF1">
    <property type="entry name" value="SEC TRANSLOCON ACCESSORY COMPLEX SUBUNIT YAJC"/>
    <property type="match status" value="1"/>
</dbReference>
<name>A0A517T795_9PLAN</name>
<feature type="transmembrane region" description="Helical" evidence="11">
    <location>
        <begin position="31"/>
        <end position="48"/>
    </location>
</feature>
<gene>
    <name evidence="12" type="ORF">V22_14740</name>
</gene>
<evidence type="ECO:0000313" key="12">
    <source>
        <dbReference type="EMBL" id="QDT64243.1"/>
    </source>
</evidence>
<evidence type="ECO:0000313" key="13">
    <source>
        <dbReference type="Proteomes" id="UP000319976"/>
    </source>
</evidence>
<dbReference type="AlphaFoldDB" id="A0A517T795"/>
<keyword evidence="7" id="KW-0653">Protein transport</keyword>
<evidence type="ECO:0000256" key="11">
    <source>
        <dbReference type="SAM" id="Phobius"/>
    </source>
</evidence>
<reference evidence="12 13" key="1">
    <citation type="submission" date="2019-02" db="EMBL/GenBank/DDBJ databases">
        <title>Deep-cultivation of Planctomycetes and their phenomic and genomic characterization uncovers novel biology.</title>
        <authorList>
            <person name="Wiegand S."/>
            <person name="Jogler M."/>
            <person name="Boedeker C."/>
            <person name="Pinto D."/>
            <person name="Vollmers J."/>
            <person name="Rivas-Marin E."/>
            <person name="Kohn T."/>
            <person name="Peeters S.H."/>
            <person name="Heuer A."/>
            <person name="Rast P."/>
            <person name="Oberbeckmann S."/>
            <person name="Bunk B."/>
            <person name="Jeske O."/>
            <person name="Meyerdierks A."/>
            <person name="Storesund J.E."/>
            <person name="Kallscheuer N."/>
            <person name="Luecker S."/>
            <person name="Lage O.M."/>
            <person name="Pohl T."/>
            <person name="Merkel B.J."/>
            <person name="Hornburger P."/>
            <person name="Mueller R.-W."/>
            <person name="Bruemmer F."/>
            <person name="Labrenz M."/>
            <person name="Spormann A.M."/>
            <person name="Op den Camp H."/>
            <person name="Overmann J."/>
            <person name="Amann R."/>
            <person name="Jetten M.S.M."/>
            <person name="Mascher T."/>
            <person name="Medema M.H."/>
            <person name="Devos D.P."/>
            <person name="Kaster A.-K."/>
            <person name="Ovreas L."/>
            <person name="Rohde M."/>
            <person name="Galperin M.Y."/>
            <person name="Jogler C."/>
        </authorList>
    </citation>
    <scope>NUCLEOTIDE SEQUENCE [LARGE SCALE GENOMIC DNA]</scope>
    <source>
        <strain evidence="12 13">V22</strain>
    </source>
</reference>
<evidence type="ECO:0000256" key="2">
    <source>
        <dbReference type="ARBA" id="ARBA00006742"/>
    </source>
</evidence>
<dbReference type="Proteomes" id="UP000319976">
    <property type="component" value="Chromosome"/>
</dbReference>
<evidence type="ECO:0000256" key="5">
    <source>
        <dbReference type="ARBA" id="ARBA00022475"/>
    </source>
</evidence>
<sequence>MTNLLLTNLFTGMFAQEQAPGGGGGDLFGSMLPMLAMLAVLYVFIIVLPGNREKKKREELLGSMKKNDKVITTGGMVGHVANVSADSNEVTLKFGDNTRITFLKSAIQTVLREEKPEAEKANS</sequence>
<dbReference type="InterPro" id="IPR003849">
    <property type="entry name" value="Preprotein_translocase_YajC"/>
</dbReference>
<keyword evidence="10 11" id="KW-0472">Membrane</keyword>
<proteinExistence type="inferred from homology"/>
<organism evidence="12 13">
    <name type="scientific">Calycomorphotria hydatis</name>
    <dbReference type="NCBI Taxonomy" id="2528027"/>
    <lineage>
        <taxon>Bacteria</taxon>
        <taxon>Pseudomonadati</taxon>
        <taxon>Planctomycetota</taxon>
        <taxon>Planctomycetia</taxon>
        <taxon>Planctomycetales</taxon>
        <taxon>Planctomycetaceae</taxon>
        <taxon>Calycomorphotria</taxon>
    </lineage>
</organism>
<keyword evidence="9" id="KW-0811">Translocation</keyword>
<dbReference type="RefSeq" id="WP_145261238.1">
    <property type="nucleotide sequence ID" value="NZ_CP036316.1"/>
</dbReference>
<evidence type="ECO:0000256" key="8">
    <source>
        <dbReference type="ARBA" id="ARBA00022989"/>
    </source>
</evidence>
<evidence type="ECO:0000256" key="3">
    <source>
        <dbReference type="ARBA" id="ARBA00014962"/>
    </source>
</evidence>
<dbReference type="PRINTS" id="PR01853">
    <property type="entry name" value="YAJCTRNLCASE"/>
</dbReference>
<dbReference type="EMBL" id="CP036316">
    <property type="protein sequence ID" value="QDT64243.1"/>
    <property type="molecule type" value="Genomic_DNA"/>
</dbReference>
<dbReference type="KEGG" id="chya:V22_14740"/>